<feature type="signal peptide" evidence="1">
    <location>
        <begin position="1"/>
        <end position="18"/>
    </location>
</feature>
<evidence type="ECO:0000313" key="3">
    <source>
        <dbReference type="Proteomes" id="UP001500631"/>
    </source>
</evidence>
<comment type="caution">
    <text evidence="2">The sequence shown here is derived from an EMBL/GenBank/DDBJ whole genome shotgun (WGS) entry which is preliminary data.</text>
</comment>
<gene>
    <name evidence="2" type="ORF">GCM10023338_19830</name>
</gene>
<proteinExistence type="predicted"/>
<dbReference type="Proteomes" id="UP001500631">
    <property type="component" value="Unassembled WGS sequence"/>
</dbReference>
<keyword evidence="1" id="KW-0732">Signal</keyword>
<protein>
    <submittedName>
        <fullName evidence="2">Uncharacterized protein</fullName>
    </submittedName>
</protein>
<evidence type="ECO:0000256" key="1">
    <source>
        <dbReference type="SAM" id="SignalP"/>
    </source>
</evidence>
<evidence type="ECO:0000313" key="2">
    <source>
        <dbReference type="EMBL" id="GAA5102493.1"/>
    </source>
</evidence>
<dbReference type="RefSeq" id="WP_077926539.1">
    <property type="nucleotide sequence ID" value="NZ_BAABKE010000007.1"/>
</dbReference>
<reference evidence="3" key="1">
    <citation type="journal article" date="2019" name="Int. J. Syst. Evol. Microbiol.">
        <title>The Global Catalogue of Microorganisms (GCM) 10K type strain sequencing project: providing services to taxonomists for standard genome sequencing and annotation.</title>
        <authorList>
            <consortium name="The Broad Institute Genomics Platform"/>
            <consortium name="The Broad Institute Genome Sequencing Center for Infectious Disease"/>
            <person name="Wu L."/>
            <person name="Ma J."/>
        </authorList>
    </citation>
    <scope>NUCLEOTIDE SEQUENCE [LARGE SCALE GENOMIC DNA]</scope>
    <source>
        <strain evidence="3">JCM 18424</strain>
    </source>
</reference>
<keyword evidence="3" id="KW-1185">Reference proteome</keyword>
<dbReference type="EMBL" id="BAABKE010000007">
    <property type="protein sequence ID" value="GAA5102493.1"/>
    <property type="molecule type" value="Genomic_DNA"/>
</dbReference>
<accession>A0ABP9N0K1</accession>
<feature type="chain" id="PRO_5047358744" evidence="1">
    <location>
        <begin position="19"/>
        <end position="129"/>
    </location>
</feature>
<sequence>MRLYIIGIFALVTSVAMADVPMLDATTVKIPKSKALNKCIGENNQVIYTQFECADTATKVDKQWIEQANLTFVMPEKYNTNPLKVWAEEQQSLNEDKSLAEMIEGKNIGELFSMGIQAYLQRAVLMNSL</sequence>
<name>A0ABP9N0K1_9GAMM</name>
<organism evidence="2 3">
    <name type="scientific">Wohlfahrtiimonas larvae</name>
    <dbReference type="NCBI Taxonomy" id="1157986"/>
    <lineage>
        <taxon>Bacteria</taxon>
        <taxon>Pseudomonadati</taxon>
        <taxon>Pseudomonadota</taxon>
        <taxon>Gammaproteobacteria</taxon>
        <taxon>Cardiobacteriales</taxon>
        <taxon>Ignatzschineriaceae</taxon>
        <taxon>Wohlfahrtiimonas</taxon>
    </lineage>
</organism>